<accession>A0ABS0YWS2</accession>
<reference evidence="1 2" key="1">
    <citation type="submission" date="2020-12" db="EMBL/GenBank/DDBJ databases">
        <title>Geomonas sp. Red259, isolated from paddy soil.</title>
        <authorList>
            <person name="Xu Z."/>
            <person name="Zhang Z."/>
            <person name="Masuda Y."/>
            <person name="Itoh H."/>
            <person name="Senoo K."/>
        </authorList>
    </citation>
    <scope>NUCLEOTIDE SEQUENCE [LARGE SCALE GENOMIC DNA]</scope>
    <source>
        <strain evidence="1 2">Red259</strain>
    </source>
</reference>
<dbReference type="RefSeq" id="WP_199396874.1">
    <property type="nucleotide sequence ID" value="NZ_JAEMHK010000019.1"/>
</dbReference>
<evidence type="ECO:0000313" key="1">
    <source>
        <dbReference type="EMBL" id="MBJ6802398.1"/>
    </source>
</evidence>
<name>A0ABS0YWS2_9BACT</name>
<organism evidence="1 2">
    <name type="scientific">Geomonas propionica</name>
    <dbReference type="NCBI Taxonomy" id="2798582"/>
    <lineage>
        <taxon>Bacteria</taxon>
        <taxon>Pseudomonadati</taxon>
        <taxon>Thermodesulfobacteriota</taxon>
        <taxon>Desulfuromonadia</taxon>
        <taxon>Geobacterales</taxon>
        <taxon>Geobacteraceae</taxon>
        <taxon>Geomonas</taxon>
    </lineage>
</organism>
<keyword evidence="2" id="KW-1185">Reference proteome</keyword>
<protein>
    <submittedName>
        <fullName evidence="1">Uncharacterized protein</fullName>
    </submittedName>
</protein>
<comment type="caution">
    <text evidence="1">The sequence shown here is derived from an EMBL/GenBank/DDBJ whole genome shotgun (WGS) entry which is preliminary data.</text>
</comment>
<evidence type="ECO:0000313" key="2">
    <source>
        <dbReference type="Proteomes" id="UP000641025"/>
    </source>
</evidence>
<proteinExistence type="predicted"/>
<sequence>MSLIENQDQARRLARAIVSDVALYNREKVEQGIKEDNIFEILNDQLTEGRDHFESRVSKELAQSNIFDIAVVDVLIKRAGKIESNIW</sequence>
<dbReference type="Proteomes" id="UP000641025">
    <property type="component" value="Unassembled WGS sequence"/>
</dbReference>
<gene>
    <name evidence="1" type="ORF">JFN90_19905</name>
</gene>
<dbReference type="EMBL" id="JAEMHK010000019">
    <property type="protein sequence ID" value="MBJ6802398.1"/>
    <property type="molecule type" value="Genomic_DNA"/>
</dbReference>